<protein>
    <recommendedName>
        <fullName evidence="10">V-type ATP synthase subunit I</fullName>
    </recommendedName>
</protein>
<keyword evidence="4 8" id="KW-0812">Transmembrane</keyword>
<comment type="subcellular location">
    <subcellularLocation>
        <location evidence="1">Membrane</location>
        <topology evidence="1">Multi-pass membrane protein</topology>
    </subcellularLocation>
</comment>
<comment type="caution">
    <text evidence="9">The sequence shown here is derived from an EMBL/GenBank/DDBJ whole genome shotgun (WGS) entry which is preliminary data.</text>
</comment>
<feature type="transmembrane region" description="Helical" evidence="8">
    <location>
        <begin position="6"/>
        <end position="26"/>
    </location>
</feature>
<dbReference type="GO" id="GO:0007035">
    <property type="term" value="P:vacuolar acidification"/>
    <property type="evidence" value="ECO:0007669"/>
    <property type="project" value="TreeGrafter"/>
</dbReference>
<name>X1RQ74_9ZZZZ</name>
<keyword evidence="6" id="KW-0406">Ion transport</keyword>
<evidence type="ECO:0000256" key="7">
    <source>
        <dbReference type="ARBA" id="ARBA00023136"/>
    </source>
</evidence>
<evidence type="ECO:0000256" key="4">
    <source>
        <dbReference type="ARBA" id="ARBA00022692"/>
    </source>
</evidence>
<evidence type="ECO:0000256" key="5">
    <source>
        <dbReference type="ARBA" id="ARBA00022989"/>
    </source>
</evidence>
<evidence type="ECO:0000256" key="8">
    <source>
        <dbReference type="SAM" id="Phobius"/>
    </source>
</evidence>
<proteinExistence type="inferred from homology"/>
<dbReference type="GO" id="GO:0046961">
    <property type="term" value="F:proton-transporting ATPase activity, rotational mechanism"/>
    <property type="evidence" value="ECO:0007669"/>
    <property type="project" value="InterPro"/>
</dbReference>
<dbReference type="InterPro" id="IPR002490">
    <property type="entry name" value="V-ATPase_116kDa_su"/>
</dbReference>
<feature type="transmembrane region" description="Helical" evidence="8">
    <location>
        <begin position="47"/>
        <end position="67"/>
    </location>
</feature>
<evidence type="ECO:0000256" key="2">
    <source>
        <dbReference type="ARBA" id="ARBA00009904"/>
    </source>
</evidence>
<evidence type="ECO:0000256" key="1">
    <source>
        <dbReference type="ARBA" id="ARBA00004141"/>
    </source>
</evidence>
<dbReference type="GO" id="GO:0051117">
    <property type="term" value="F:ATPase binding"/>
    <property type="evidence" value="ECO:0007669"/>
    <property type="project" value="TreeGrafter"/>
</dbReference>
<feature type="transmembrane region" description="Helical" evidence="8">
    <location>
        <begin position="79"/>
        <end position="98"/>
    </location>
</feature>
<sequence>MLLRNVTIFVLLPIISLFVLKIVSELRHGEGSEHSGHSNSNGEKRAIMDYLIILIDGVIDALLENFFRFLANIVSYGRILALALCHAALIEVFILLTFMCLKINIGVAAVVFLAGTALVIVLEAIMAGIHTIRLHFYEWFTKFYEGGGVEFSPFKFRRTYTY</sequence>
<evidence type="ECO:0008006" key="10">
    <source>
        <dbReference type="Google" id="ProtNLM"/>
    </source>
</evidence>
<keyword evidence="5 8" id="KW-1133">Transmembrane helix</keyword>
<dbReference type="Pfam" id="PF01496">
    <property type="entry name" value="V_ATPase_I"/>
    <property type="match status" value="1"/>
</dbReference>
<dbReference type="EMBL" id="BARW01008299">
    <property type="protein sequence ID" value="GAI82877.1"/>
    <property type="molecule type" value="Genomic_DNA"/>
</dbReference>
<organism evidence="9">
    <name type="scientific">marine sediment metagenome</name>
    <dbReference type="NCBI Taxonomy" id="412755"/>
    <lineage>
        <taxon>unclassified sequences</taxon>
        <taxon>metagenomes</taxon>
        <taxon>ecological metagenomes</taxon>
    </lineage>
</organism>
<comment type="similarity">
    <text evidence="2">Belongs to the V-ATPase 116 kDa subunit family.</text>
</comment>
<evidence type="ECO:0000256" key="3">
    <source>
        <dbReference type="ARBA" id="ARBA00022448"/>
    </source>
</evidence>
<dbReference type="GO" id="GO:0033179">
    <property type="term" value="C:proton-transporting V-type ATPase, V0 domain"/>
    <property type="evidence" value="ECO:0007669"/>
    <property type="project" value="InterPro"/>
</dbReference>
<gene>
    <name evidence="9" type="ORF">S12H4_17056</name>
</gene>
<dbReference type="AlphaFoldDB" id="X1RQ74"/>
<dbReference type="PANTHER" id="PTHR11629">
    <property type="entry name" value="VACUOLAR PROTON ATPASES"/>
    <property type="match status" value="1"/>
</dbReference>
<keyword evidence="3" id="KW-0813">Transport</keyword>
<feature type="transmembrane region" description="Helical" evidence="8">
    <location>
        <begin position="105"/>
        <end position="129"/>
    </location>
</feature>
<reference evidence="9" key="1">
    <citation type="journal article" date="2014" name="Front. Microbiol.">
        <title>High frequency of phylogenetically diverse reductive dehalogenase-homologous genes in deep subseafloor sedimentary metagenomes.</title>
        <authorList>
            <person name="Kawai M."/>
            <person name="Futagami T."/>
            <person name="Toyoda A."/>
            <person name="Takaki Y."/>
            <person name="Nishi S."/>
            <person name="Hori S."/>
            <person name="Arai W."/>
            <person name="Tsubouchi T."/>
            <person name="Morono Y."/>
            <person name="Uchiyama I."/>
            <person name="Ito T."/>
            <person name="Fujiyama A."/>
            <person name="Inagaki F."/>
            <person name="Takami H."/>
        </authorList>
    </citation>
    <scope>NUCLEOTIDE SEQUENCE</scope>
    <source>
        <strain evidence="9">Expedition CK06-06</strain>
    </source>
</reference>
<keyword evidence="7 8" id="KW-0472">Membrane</keyword>
<dbReference type="GO" id="GO:0016471">
    <property type="term" value="C:vacuolar proton-transporting V-type ATPase complex"/>
    <property type="evidence" value="ECO:0007669"/>
    <property type="project" value="TreeGrafter"/>
</dbReference>
<dbReference type="PANTHER" id="PTHR11629:SF63">
    <property type="entry name" value="V-TYPE PROTON ATPASE SUBUNIT A"/>
    <property type="match status" value="1"/>
</dbReference>
<accession>X1RQ74</accession>
<evidence type="ECO:0000256" key="6">
    <source>
        <dbReference type="ARBA" id="ARBA00023065"/>
    </source>
</evidence>
<evidence type="ECO:0000313" key="9">
    <source>
        <dbReference type="EMBL" id="GAI82877.1"/>
    </source>
</evidence>